<dbReference type="GO" id="GO:0000287">
    <property type="term" value="F:magnesium ion binding"/>
    <property type="evidence" value="ECO:0007669"/>
    <property type="project" value="UniProtKB-UniRule"/>
</dbReference>
<dbReference type="InterPro" id="IPR013342">
    <property type="entry name" value="Mandelate_racemase_C"/>
</dbReference>
<evidence type="ECO:0000256" key="5">
    <source>
        <dbReference type="HAMAP-Rule" id="MF_00470"/>
    </source>
</evidence>
<dbReference type="SFLD" id="SFLDS00001">
    <property type="entry name" value="Enolase"/>
    <property type="match status" value="1"/>
</dbReference>
<dbReference type="NCBIfam" id="NF002782">
    <property type="entry name" value="PRK02901.1"/>
    <property type="match status" value="1"/>
</dbReference>
<comment type="similarity">
    <text evidence="5">Belongs to the mandelate racemase/muconate lactonizing enzyme family. MenC type 1 subfamily.</text>
</comment>
<dbReference type="Pfam" id="PF13378">
    <property type="entry name" value="MR_MLE_C"/>
    <property type="match status" value="1"/>
</dbReference>
<dbReference type="SFLD" id="SFLDF00009">
    <property type="entry name" value="o-succinylbenzoate_synthase"/>
    <property type="match status" value="1"/>
</dbReference>
<evidence type="ECO:0000313" key="8">
    <source>
        <dbReference type="Proteomes" id="UP000664332"/>
    </source>
</evidence>
<accession>A0A939DZH6</accession>
<name>A0A939DZH6_9CORY</name>
<dbReference type="GO" id="GO:0043748">
    <property type="term" value="F:O-succinylbenzoate synthase activity"/>
    <property type="evidence" value="ECO:0007669"/>
    <property type="project" value="UniProtKB-EC"/>
</dbReference>
<dbReference type="GO" id="GO:0009234">
    <property type="term" value="P:menaquinone biosynthetic process"/>
    <property type="evidence" value="ECO:0007669"/>
    <property type="project" value="UniProtKB-UniRule"/>
</dbReference>
<dbReference type="Gene3D" id="3.20.20.120">
    <property type="entry name" value="Enolase-like C-terminal domain"/>
    <property type="match status" value="1"/>
</dbReference>
<dbReference type="Gene3D" id="3.30.390.10">
    <property type="entry name" value="Enolase-like, N-terminal domain"/>
    <property type="match status" value="1"/>
</dbReference>
<feature type="domain" description="Mandelate racemase/muconate lactonizing enzyme C-terminal" evidence="6">
    <location>
        <begin position="100"/>
        <end position="192"/>
    </location>
</feature>
<keyword evidence="8" id="KW-1185">Reference proteome</keyword>
<comment type="pathway">
    <text evidence="5">Quinol/quinone metabolism; menaquinone biosynthesis.</text>
</comment>
<dbReference type="InterPro" id="IPR029017">
    <property type="entry name" value="Enolase-like_N"/>
</dbReference>
<keyword evidence="3 5" id="KW-0460">Magnesium</keyword>
<proteinExistence type="inferred from homology"/>
<protein>
    <recommendedName>
        <fullName evidence="5">o-succinylbenzoate synthase</fullName>
        <shortName evidence="5">OSB synthase</shortName>
        <shortName evidence="5">OSBS</shortName>
        <ecNumber evidence="5">4.2.1.113</ecNumber>
    </recommendedName>
    <alternativeName>
        <fullName evidence="5">4-(2'-carboxyphenyl)-4-oxybutyric acid synthase</fullName>
    </alternativeName>
    <alternativeName>
        <fullName evidence="5">o-succinylbenzoic acid synthase</fullName>
    </alternativeName>
</protein>
<keyword evidence="2 5" id="KW-0479">Metal-binding</keyword>
<dbReference type="InterPro" id="IPR010196">
    <property type="entry name" value="OSB_synthase_MenC1"/>
</dbReference>
<feature type="active site" description="Proton donor" evidence="5">
    <location>
        <position position="119"/>
    </location>
</feature>
<dbReference type="InterPro" id="IPR036849">
    <property type="entry name" value="Enolase-like_C_sf"/>
</dbReference>
<dbReference type="EMBL" id="JAFLEQ010000008">
    <property type="protein sequence ID" value="MBN9643903.1"/>
    <property type="molecule type" value="Genomic_DNA"/>
</dbReference>
<keyword evidence="1 5" id="KW-0474">Menaquinone biosynthesis</keyword>
<feature type="binding site" evidence="5">
    <location>
        <position position="173"/>
    </location>
    <ligand>
        <name>Mg(2+)</name>
        <dbReference type="ChEBI" id="CHEBI:18420"/>
    </ligand>
</feature>
<evidence type="ECO:0000313" key="7">
    <source>
        <dbReference type="EMBL" id="MBN9643903.1"/>
    </source>
</evidence>
<feature type="active site" description="Proton acceptor" evidence="5">
    <location>
        <position position="225"/>
    </location>
</feature>
<reference evidence="7" key="1">
    <citation type="submission" date="2021-03" db="EMBL/GenBank/DDBJ databases">
        <authorList>
            <person name="Sun Q."/>
        </authorList>
    </citation>
    <scope>NUCLEOTIDE SEQUENCE</scope>
    <source>
        <strain evidence="7">CCM 8862</strain>
    </source>
</reference>
<feature type="binding site" evidence="5">
    <location>
        <position position="201"/>
    </location>
    <ligand>
        <name>Mg(2+)</name>
        <dbReference type="ChEBI" id="CHEBI:18420"/>
    </ligand>
</feature>
<comment type="caution">
    <text evidence="7">The sequence shown here is derived from an EMBL/GenBank/DDBJ whole genome shotgun (WGS) entry which is preliminary data.</text>
</comment>
<comment type="function">
    <text evidence="5">Converts 2-succinyl-6-hydroxy-2,4-cyclohexadiene-1-carboxylate (SHCHC) to 2-succinylbenzoate (OSB).</text>
</comment>
<dbReference type="AlphaFoldDB" id="A0A939DZH6"/>
<dbReference type="SUPFAM" id="SSF51604">
    <property type="entry name" value="Enolase C-terminal domain-like"/>
    <property type="match status" value="1"/>
</dbReference>
<dbReference type="SFLD" id="SFLDG00180">
    <property type="entry name" value="muconate_cycloisomerase"/>
    <property type="match status" value="1"/>
</dbReference>
<sequence length="340" mass="35165">MLGVDRRLADVVHGLDPYELVAGAHVVSLPMRVRFRGITTREAVLVRGPAGWGEFSPFPEYPPAEAAAWLASAVEAAYVGLPEPGAAAVPVNGTIPAVAADRVAAVVERCGECTTFKIKVAEKNQSLADDIARVERVRRLRPGAAIRVDANGGWTVAQAVDAACRLGELDYIEQPCASAGELAEVKQQLLQRGIATRIAADESVRRADDPLAVIAAGAVDAVVLKVAPLGGVRRMVAIARKAHAAGMTVTVASALDTAVGITGGLVAASLLPARAAGVGTGWLLADDVAPARVSAGGMLACDTAEPDPAALARCAAPPERHKWWMNHLMASARALRAALG</sequence>
<organism evidence="7 8">
    <name type="scientific">Corynebacterium mendelii</name>
    <dbReference type="NCBI Taxonomy" id="2765362"/>
    <lineage>
        <taxon>Bacteria</taxon>
        <taxon>Bacillati</taxon>
        <taxon>Actinomycetota</taxon>
        <taxon>Actinomycetes</taxon>
        <taxon>Mycobacteriales</taxon>
        <taxon>Corynebacteriaceae</taxon>
        <taxon>Corynebacterium</taxon>
    </lineage>
</organism>
<comment type="catalytic activity">
    <reaction evidence="5">
        <text>(1R,6R)-6-hydroxy-2-succinyl-cyclohexa-2,4-diene-1-carboxylate = 2-succinylbenzoate + H2O</text>
        <dbReference type="Rhea" id="RHEA:10196"/>
        <dbReference type="ChEBI" id="CHEBI:15377"/>
        <dbReference type="ChEBI" id="CHEBI:18325"/>
        <dbReference type="ChEBI" id="CHEBI:58689"/>
        <dbReference type="EC" id="4.2.1.113"/>
    </reaction>
</comment>
<evidence type="ECO:0000259" key="6">
    <source>
        <dbReference type="SMART" id="SM00922"/>
    </source>
</evidence>
<dbReference type="InterPro" id="IPR029065">
    <property type="entry name" value="Enolase_C-like"/>
</dbReference>
<dbReference type="CDD" id="cd03320">
    <property type="entry name" value="OSBS"/>
    <property type="match status" value="1"/>
</dbReference>
<evidence type="ECO:0000256" key="2">
    <source>
        <dbReference type="ARBA" id="ARBA00022723"/>
    </source>
</evidence>
<dbReference type="SMART" id="SM00922">
    <property type="entry name" value="MR_MLE"/>
    <property type="match status" value="1"/>
</dbReference>
<evidence type="ECO:0000256" key="4">
    <source>
        <dbReference type="ARBA" id="ARBA00023239"/>
    </source>
</evidence>
<dbReference type="HAMAP" id="MF_00470">
    <property type="entry name" value="MenC_1"/>
    <property type="match status" value="1"/>
</dbReference>
<evidence type="ECO:0000256" key="3">
    <source>
        <dbReference type="ARBA" id="ARBA00022842"/>
    </source>
</evidence>
<keyword evidence="4 5" id="KW-0456">Lyase</keyword>
<dbReference type="Proteomes" id="UP000664332">
    <property type="component" value="Unassembled WGS sequence"/>
</dbReference>
<feature type="binding site" evidence="5">
    <location>
        <position position="149"/>
    </location>
    <ligand>
        <name>Mg(2+)</name>
        <dbReference type="ChEBI" id="CHEBI:18420"/>
    </ligand>
</feature>
<dbReference type="PANTHER" id="PTHR48073:SF2">
    <property type="entry name" value="O-SUCCINYLBENZOATE SYNTHASE"/>
    <property type="match status" value="1"/>
</dbReference>
<gene>
    <name evidence="5" type="primary">menC</name>
    <name evidence="7" type="ORF">JZY06_04605</name>
</gene>
<comment type="pathway">
    <text evidence="5">Quinol/quinone metabolism; 1,4-dihydroxy-2-naphthoate biosynthesis; 1,4-dihydroxy-2-naphthoate from chorismate: step 4/7.</text>
</comment>
<dbReference type="PANTHER" id="PTHR48073">
    <property type="entry name" value="O-SUCCINYLBENZOATE SYNTHASE-RELATED"/>
    <property type="match status" value="1"/>
</dbReference>
<dbReference type="EC" id="4.2.1.113" evidence="5"/>
<comment type="cofactor">
    <cofactor evidence="5">
        <name>a divalent metal cation</name>
        <dbReference type="ChEBI" id="CHEBI:60240"/>
    </cofactor>
</comment>
<dbReference type="Pfam" id="PF18374">
    <property type="entry name" value="Enolase_like_N"/>
    <property type="match status" value="1"/>
</dbReference>
<evidence type="ECO:0000256" key="1">
    <source>
        <dbReference type="ARBA" id="ARBA00022428"/>
    </source>
</evidence>